<feature type="transmembrane region" description="Helical" evidence="6">
    <location>
        <begin position="6"/>
        <end position="25"/>
    </location>
</feature>
<dbReference type="Pfam" id="PF09335">
    <property type="entry name" value="VTT_dom"/>
    <property type="match status" value="1"/>
</dbReference>
<comment type="caution">
    <text evidence="6">Lacks conserved residue(s) required for the propagation of feature annotation.</text>
</comment>
<feature type="transmembrane region" description="Helical" evidence="6">
    <location>
        <begin position="74"/>
        <end position="95"/>
    </location>
</feature>
<evidence type="ECO:0000256" key="6">
    <source>
        <dbReference type="RuleBase" id="RU366058"/>
    </source>
</evidence>
<evidence type="ECO:0000256" key="1">
    <source>
        <dbReference type="ARBA" id="ARBA00004651"/>
    </source>
</evidence>
<proteinExistence type="inferred from homology"/>
<evidence type="ECO:0000256" key="5">
    <source>
        <dbReference type="ARBA" id="ARBA00023136"/>
    </source>
</evidence>
<dbReference type="GO" id="GO:0005886">
    <property type="term" value="C:plasma membrane"/>
    <property type="evidence" value="ECO:0007669"/>
    <property type="project" value="UniProtKB-SubCell"/>
</dbReference>
<keyword evidence="4 6" id="KW-1133">Transmembrane helix</keyword>
<accession>A0A0G1KMY8</accession>
<dbReference type="PANTHER" id="PTHR12677">
    <property type="entry name" value="GOLGI APPARATUS MEMBRANE PROTEIN TVP38-RELATED"/>
    <property type="match status" value="1"/>
</dbReference>
<comment type="similarity">
    <text evidence="6">Belongs to the TVP38/TMEM64 family.</text>
</comment>
<feature type="domain" description="VTT" evidence="7">
    <location>
        <begin position="61"/>
        <end position="175"/>
    </location>
</feature>
<evidence type="ECO:0000259" key="7">
    <source>
        <dbReference type="Pfam" id="PF09335"/>
    </source>
</evidence>
<organism evidence="8 9">
    <name type="scientific">candidate division WWE3 bacterium GW2011_GWC2_44_9</name>
    <dbReference type="NCBI Taxonomy" id="1619125"/>
    <lineage>
        <taxon>Bacteria</taxon>
        <taxon>Katanobacteria</taxon>
    </lineage>
</organism>
<feature type="transmembrane region" description="Helical" evidence="6">
    <location>
        <begin position="32"/>
        <end position="54"/>
    </location>
</feature>
<keyword evidence="5 6" id="KW-0472">Membrane</keyword>
<dbReference type="AlphaFoldDB" id="A0A0G1KMY8"/>
<dbReference type="Proteomes" id="UP000034504">
    <property type="component" value="Unassembled WGS sequence"/>
</dbReference>
<dbReference type="EMBL" id="LCJU01000008">
    <property type="protein sequence ID" value="KKT84855.1"/>
    <property type="molecule type" value="Genomic_DNA"/>
</dbReference>
<keyword evidence="3 6" id="KW-0812">Transmembrane</keyword>
<evidence type="ECO:0000256" key="4">
    <source>
        <dbReference type="ARBA" id="ARBA00022989"/>
    </source>
</evidence>
<evidence type="ECO:0000256" key="2">
    <source>
        <dbReference type="ARBA" id="ARBA00022475"/>
    </source>
</evidence>
<evidence type="ECO:0000256" key="3">
    <source>
        <dbReference type="ARBA" id="ARBA00022692"/>
    </source>
</evidence>
<comment type="caution">
    <text evidence="8">The sequence shown here is derived from an EMBL/GenBank/DDBJ whole genome shotgun (WGS) entry which is preliminary data.</text>
</comment>
<dbReference type="PANTHER" id="PTHR12677:SF59">
    <property type="entry name" value="GOLGI APPARATUS MEMBRANE PROTEIN TVP38-RELATED"/>
    <property type="match status" value="1"/>
</dbReference>
<protein>
    <recommendedName>
        <fullName evidence="6">TVP38/TMEM64 family membrane protein</fullName>
    </recommendedName>
</protein>
<evidence type="ECO:0000313" key="8">
    <source>
        <dbReference type="EMBL" id="KKT84855.1"/>
    </source>
</evidence>
<dbReference type="InterPro" id="IPR032816">
    <property type="entry name" value="VTT_dom"/>
</dbReference>
<reference evidence="8 9" key="1">
    <citation type="journal article" date="2015" name="Nature">
        <title>rRNA introns, odd ribosomes, and small enigmatic genomes across a large radiation of phyla.</title>
        <authorList>
            <person name="Brown C.T."/>
            <person name="Hug L.A."/>
            <person name="Thomas B.C."/>
            <person name="Sharon I."/>
            <person name="Castelle C.J."/>
            <person name="Singh A."/>
            <person name="Wilkins M.J."/>
            <person name="Williams K.H."/>
            <person name="Banfield J.F."/>
        </authorList>
    </citation>
    <scope>NUCLEOTIDE SEQUENCE [LARGE SCALE GENOMIC DNA]</scope>
</reference>
<dbReference type="InterPro" id="IPR015414">
    <property type="entry name" value="TMEM64"/>
</dbReference>
<feature type="transmembrane region" description="Helical" evidence="6">
    <location>
        <begin position="155"/>
        <end position="173"/>
    </location>
</feature>
<sequence>MKHKPAGKVISIAVLLTALGGMYFIAKNLKNFEALVVSAGLFGPVVAVSLYAVFAPTPIATDPITLTSGALFGPFVGTLIGWMGNNLAALVEYVIGRRISESIDYEVYRKKLPLGIGKLPIDSPELLIFGRMIPFYGSKVISLMAGMYGVSIKRYIWTSAVVNLTGSALLSYGGHRLFTLLKMLVIVD</sequence>
<comment type="subcellular location">
    <subcellularLocation>
        <location evidence="1 6">Cell membrane</location>
        <topology evidence="1 6">Multi-pass membrane protein</topology>
    </subcellularLocation>
</comment>
<evidence type="ECO:0000313" key="9">
    <source>
        <dbReference type="Proteomes" id="UP000034504"/>
    </source>
</evidence>
<name>A0A0G1KMY8_UNCKA</name>
<gene>
    <name evidence="8" type="ORF">UW82_C0008G0002</name>
</gene>
<keyword evidence="2 6" id="KW-1003">Cell membrane</keyword>